<comment type="caution">
    <text evidence="1">The sequence shown here is derived from an EMBL/GenBank/DDBJ whole genome shotgun (WGS) entry which is preliminary data.</text>
</comment>
<keyword evidence="2" id="KW-1185">Reference proteome</keyword>
<dbReference type="RefSeq" id="WP_106523525.1">
    <property type="nucleotide sequence ID" value="NZ_PYGD01000005.1"/>
</dbReference>
<dbReference type="Proteomes" id="UP000240572">
    <property type="component" value="Unassembled WGS sequence"/>
</dbReference>
<gene>
    <name evidence="1" type="ORF">B0I18_105218</name>
</gene>
<dbReference type="AlphaFoldDB" id="A0A2P8D341"/>
<sequence>MLKLISISIFVYLFYKIYKSLKGTIKKRPRISAAPETFHPIASSEETFHHDEFKEFPEPIPEIGGGWLSMGKDKRLLNEYAERLDQHGSTIRDRASRAIVRFRNDNEQLNSQQLQLFRRIYQSKRLLKRFPELKRQRITAGDLPVTLRIMLPSNPSFLNIKQLNKSYDHTPVKAGQAVGKILTTHHGLNNNQKIIGVAIAMVAVAVKSKSNISKLKRELESVRGQVSSYAISMKTTIMQLGKSHMEIVALSGQLKTTEAELIQLVKQAAAIPPNKKSLSSLSPDEAGKLRTLYFLMLQAEQYGKTHI</sequence>
<dbReference type="EMBL" id="PYGD01000005">
    <property type="protein sequence ID" value="PSK91633.1"/>
    <property type="molecule type" value="Genomic_DNA"/>
</dbReference>
<name>A0A2P8D341_9BACT</name>
<evidence type="ECO:0000313" key="1">
    <source>
        <dbReference type="EMBL" id="PSK91633.1"/>
    </source>
</evidence>
<protein>
    <submittedName>
        <fullName evidence="1">Uncharacterized protein</fullName>
    </submittedName>
</protein>
<organism evidence="1 2">
    <name type="scientific">Taibaiella chishuiensis</name>
    <dbReference type="NCBI Taxonomy" id="1434707"/>
    <lineage>
        <taxon>Bacteria</taxon>
        <taxon>Pseudomonadati</taxon>
        <taxon>Bacteroidota</taxon>
        <taxon>Chitinophagia</taxon>
        <taxon>Chitinophagales</taxon>
        <taxon>Chitinophagaceae</taxon>
        <taxon>Taibaiella</taxon>
    </lineage>
</organism>
<accession>A0A2P8D341</accession>
<evidence type="ECO:0000313" key="2">
    <source>
        <dbReference type="Proteomes" id="UP000240572"/>
    </source>
</evidence>
<proteinExistence type="predicted"/>
<reference evidence="1 2" key="1">
    <citation type="submission" date="2018-03" db="EMBL/GenBank/DDBJ databases">
        <title>Genomic Encyclopedia of Type Strains, Phase III (KMG-III): the genomes of soil and plant-associated and newly described type strains.</title>
        <authorList>
            <person name="Whitman W."/>
        </authorList>
    </citation>
    <scope>NUCLEOTIDE SEQUENCE [LARGE SCALE GENOMIC DNA]</scope>
    <source>
        <strain evidence="1 2">CGMCC 1.12700</strain>
    </source>
</reference>